<reference evidence="5 6" key="1">
    <citation type="submission" date="2020-08" db="EMBL/GenBank/DDBJ databases">
        <title>Genomic Encyclopedia of Type Strains, Phase IV (KMG-IV): sequencing the most valuable type-strain genomes for metagenomic binning, comparative biology and taxonomic classification.</title>
        <authorList>
            <person name="Goeker M."/>
        </authorList>
    </citation>
    <scope>NUCLEOTIDE SEQUENCE [LARGE SCALE GENOMIC DNA]</scope>
    <source>
        <strain evidence="5 6">DSM 23562</strain>
    </source>
</reference>
<feature type="repeat" description="ANK" evidence="3">
    <location>
        <begin position="468"/>
        <end position="505"/>
    </location>
</feature>
<gene>
    <name evidence="5" type="ORF">HNQ39_000526</name>
</gene>
<dbReference type="AlphaFoldDB" id="A0A7W9SMV4"/>
<sequence>MAVTVDQASPLSQWETDELSRTPPAYNLPLDPTNPIDGRLSFQIGLFPLRSLEPSRHSEVARAVREGTPGTSLQAGLTPRVAIVLPGDTPDKLLHPWQESARALQARWGGLTFQLGLQGVTGTASRGLLSLAKPDRLPTTRLVVASVRAEPDGSLVLLPSPCTSPMEEILKNPKLRDHTQVKLTPSVVAALKAKGITEFIGKSIEASGKSETSLYLSRPAFEVTTVTVEKAEELAITPSAPTSFVVATATPEADGALVLRAQPRQYALEEVKKNPKLRDYTQVKLTPSVVAALKARGFTELVGKAIEATGKSETSIYLAFPAFEGTTVTVERPEDILIGIPFQQGQGQDLLRRLREAKDHQARYELLVSPTFNEVLFAAAERGDEATVIELVQWSWFGGPQEAAKGGNGVTWAAYCPTIEPVKALLERGIPAGVADASGNTGLHRTYRAEIAELLLKHKAPTESKNADGETPLMAQTRQTDRWLGRLGVVQALLAAGANPNATDNQGRTPLMWAAKSGLPDLVEALLKKGADPKRKDKAGKTARDYTAAWPWGTAPGLLTHERAKQLQHDSEADRARVEMLLRGK</sequence>
<evidence type="ECO:0000256" key="1">
    <source>
        <dbReference type="ARBA" id="ARBA00022737"/>
    </source>
</evidence>
<keyword evidence="2 3" id="KW-0040">ANK repeat</keyword>
<organism evidence="5 6">
    <name type="scientific">Armatimonas rosea</name>
    <dbReference type="NCBI Taxonomy" id="685828"/>
    <lineage>
        <taxon>Bacteria</taxon>
        <taxon>Bacillati</taxon>
        <taxon>Armatimonadota</taxon>
        <taxon>Armatimonadia</taxon>
        <taxon>Armatimonadales</taxon>
        <taxon>Armatimonadaceae</taxon>
        <taxon>Armatimonas</taxon>
    </lineage>
</organism>
<dbReference type="PANTHER" id="PTHR24171">
    <property type="entry name" value="ANKYRIN REPEAT DOMAIN-CONTAINING PROTEIN 39-RELATED"/>
    <property type="match status" value="1"/>
</dbReference>
<dbReference type="Pfam" id="PF12796">
    <property type="entry name" value="Ank_2"/>
    <property type="match status" value="1"/>
</dbReference>
<evidence type="ECO:0000256" key="2">
    <source>
        <dbReference type="ARBA" id="ARBA00023043"/>
    </source>
</evidence>
<evidence type="ECO:0000313" key="5">
    <source>
        <dbReference type="EMBL" id="MBB6048764.1"/>
    </source>
</evidence>
<keyword evidence="6" id="KW-1185">Reference proteome</keyword>
<evidence type="ECO:0000256" key="4">
    <source>
        <dbReference type="SAM" id="MobiDB-lite"/>
    </source>
</evidence>
<dbReference type="InterPro" id="IPR036770">
    <property type="entry name" value="Ankyrin_rpt-contain_sf"/>
</dbReference>
<dbReference type="SUPFAM" id="SSF48403">
    <property type="entry name" value="Ankyrin repeat"/>
    <property type="match status" value="1"/>
</dbReference>
<dbReference type="InterPro" id="IPR002110">
    <property type="entry name" value="Ankyrin_rpt"/>
</dbReference>
<feature type="repeat" description="ANK" evidence="3">
    <location>
        <begin position="506"/>
        <end position="538"/>
    </location>
</feature>
<dbReference type="RefSeq" id="WP_184192397.1">
    <property type="nucleotide sequence ID" value="NZ_JACHGW010000001.1"/>
</dbReference>
<evidence type="ECO:0000256" key="3">
    <source>
        <dbReference type="PROSITE-ProRule" id="PRU00023"/>
    </source>
</evidence>
<dbReference type="PROSITE" id="PS50088">
    <property type="entry name" value="ANK_REPEAT"/>
    <property type="match status" value="2"/>
</dbReference>
<protein>
    <recommendedName>
        <fullName evidence="7">Ankyrin repeat domain-containing protein</fullName>
    </recommendedName>
</protein>
<proteinExistence type="predicted"/>
<dbReference type="EMBL" id="JACHGW010000001">
    <property type="protein sequence ID" value="MBB6048764.1"/>
    <property type="molecule type" value="Genomic_DNA"/>
</dbReference>
<dbReference type="PROSITE" id="PS50297">
    <property type="entry name" value="ANK_REP_REGION"/>
    <property type="match status" value="1"/>
</dbReference>
<accession>A0A7W9SMV4</accession>
<evidence type="ECO:0008006" key="7">
    <source>
        <dbReference type="Google" id="ProtNLM"/>
    </source>
</evidence>
<name>A0A7W9SMV4_ARMRO</name>
<dbReference type="Proteomes" id="UP000520814">
    <property type="component" value="Unassembled WGS sequence"/>
</dbReference>
<keyword evidence="1" id="KW-0677">Repeat</keyword>
<dbReference type="SMART" id="SM00248">
    <property type="entry name" value="ANK"/>
    <property type="match status" value="3"/>
</dbReference>
<evidence type="ECO:0000313" key="6">
    <source>
        <dbReference type="Proteomes" id="UP000520814"/>
    </source>
</evidence>
<comment type="caution">
    <text evidence="5">The sequence shown here is derived from an EMBL/GenBank/DDBJ whole genome shotgun (WGS) entry which is preliminary data.</text>
</comment>
<feature type="compositionally biased region" description="Polar residues" evidence="4">
    <location>
        <begin position="1"/>
        <end position="14"/>
    </location>
</feature>
<feature type="region of interest" description="Disordered" evidence="4">
    <location>
        <begin position="1"/>
        <end position="32"/>
    </location>
</feature>
<dbReference type="Gene3D" id="1.25.40.20">
    <property type="entry name" value="Ankyrin repeat-containing domain"/>
    <property type="match status" value="2"/>
</dbReference>